<evidence type="ECO:0000256" key="1">
    <source>
        <dbReference type="SAM" id="MobiDB-lite"/>
    </source>
</evidence>
<organism evidence="2 3">
    <name type="scientific">Rhizodiscina lignyota</name>
    <dbReference type="NCBI Taxonomy" id="1504668"/>
    <lineage>
        <taxon>Eukaryota</taxon>
        <taxon>Fungi</taxon>
        <taxon>Dikarya</taxon>
        <taxon>Ascomycota</taxon>
        <taxon>Pezizomycotina</taxon>
        <taxon>Dothideomycetes</taxon>
        <taxon>Pleosporomycetidae</taxon>
        <taxon>Aulographales</taxon>
        <taxon>Rhizodiscinaceae</taxon>
        <taxon>Rhizodiscina</taxon>
    </lineage>
</organism>
<accession>A0A9P4MBV5</accession>
<dbReference type="AlphaFoldDB" id="A0A9P4MBV5"/>
<dbReference type="Proteomes" id="UP000799772">
    <property type="component" value="Unassembled WGS sequence"/>
</dbReference>
<name>A0A9P4MBV5_9PEZI</name>
<dbReference type="EMBL" id="ML978125">
    <property type="protein sequence ID" value="KAF2100089.1"/>
    <property type="molecule type" value="Genomic_DNA"/>
</dbReference>
<sequence>MDLEEAEQIRFIYKQIKIYTLTNAPAVNIRILFPQLQTSDICISTPAAPESNRIDPPRQKPSHKGKERLTDSTPSHGDDNNAGEGPSIVTPAAVAGDSSRSDSASSSSSNPRFYAILFYRGTWKKALGRYLKRPSTLLLSEQLRETRVEALGDLLQLMEEQVHNHLRLGHSVEVVEDGKVRTPELPRSTLWQSLTSRRLKR</sequence>
<gene>
    <name evidence="2" type="ORF">NA57DRAFT_56017</name>
</gene>
<proteinExistence type="predicted"/>
<feature type="compositionally biased region" description="Low complexity" evidence="1">
    <location>
        <begin position="97"/>
        <end position="109"/>
    </location>
</feature>
<reference evidence="2" key="1">
    <citation type="journal article" date="2020" name="Stud. Mycol.">
        <title>101 Dothideomycetes genomes: a test case for predicting lifestyles and emergence of pathogens.</title>
        <authorList>
            <person name="Haridas S."/>
            <person name="Albert R."/>
            <person name="Binder M."/>
            <person name="Bloem J."/>
            <person name="Labutti K."/>
            <person name="Salamov A."/>
            <person name="Andreopoulos B."/>
            <person name="Baker S."/>
            <person name="Barry K."/>
            <person name="Bills G."/>
            <person name="Bluhm B."/>
            <person name="Cannon C."/>
            <person name="Castanera R."/>
            <person name="Culley D."/>
            <person name="Daum C."/>
            <person name="Ezra D."/>
            <person name="Gonzalez J."/>
            <person name="Henrissat B."/>
            <person name="Kuo A."/>
            <person name="Liang C."/>
            <person name="Lipzen A."/>
            <person name="Lutzoni F."/>
            <person name="Magnuson J."/>
            <person name="Mondo S."/>
            <person name="Nolan M."/>
            <person name="Ohm R."/>
            <person name="Pangilinan J."/>
            <person name="Park H.-J."/>
            <person name="Ramirez L."/>
            <person name="Alfaro M."/>
            <person name="Sun H."/>
            <person name="Tritt A."/>
            <person name="Yoshinaga Y."/>
            <person name="Zwiers L.-H."/>
            <person name="Turgeon B."/>
            <person name="Goodwin S."/>
            <person name="Spatafora J."/>
            <person name="Crous P."/>
            <person name="Grigoriev I."/>
        </authorList>
    </citation>
    <scope>NUCLEOTIDE SEQUENCE</scope>
    <source>
        <strain evidence="2">CBS 133067</strain>
    </source>
</reference>
<protein>
    <submittedName>
        <fullName evidence="2">Uncharacterized protein</fullName>
    </submittedName>
</protein>
<comment type="caution">
    <text evidence="2">The sequence shown here is derived from an EMBL/GenBank/DDBJ whole genome shotgun (WGS) entry which is preliminary data.</text>
</comment>
<feature type="region of interest" description="Disordered" evidence="1">
    <location>
        <begin position="46"/>
        <end position="109"/>
    </location>
</feature>
<keyword evidence="3" id="KW-1185">Reference proteome</keyword>
<evidence type="ECO:0000313" key="3">
    <source>
        <dbReference type="Proteomes" id="UP000799772"/>
    </source>
</evidence>
<evidence type="ECO:0000313" key="2">
    <source>
        <dbReference type="EMBL" id="KAF2100089.1"/>
    </source>
</evidence>